<feature type="transmembrane region" description="Helical" evidence="1">
    <location>
        <begin position="243"/>
        <end position="263"/>
    </location>
</feature>
<gene>
    <name evidence="2" type="ORF">NITUZ_140275</name>
</gene>
<keyword evidence="3" id="KW-1185">Reference proteome</keyword>
<sequence length="277" mass="30482">MNYSHLVLIFVSSIVFVFAQHAFAQSPDCRICVAEKFYEQGDTVVILGRVDAVLPDTDLLIQVYNNNNRVHIAQVTVAQDGSFTYTFPADGPYFKADGNYTVQASYGPSGNIYETSFQFQTKNTASAITQIFEVRAGDSGTFDVPYTIRGGTVKNMFVDPAMLALVIQIQADNDGTIILDLGRNWIDAKKPDGTDDTYIIQIDGVQVPYQESSVSPDSRIITIQFLEGDSDIEIIGTYVIPEFGTIAMLVLVVSIVSMMFLSAKRGSQRLSKSHTLP</sequence>
<evidence type="ECO:0008006" key="4">
    <source>
        <dbReference type="Google" id="ProtNLM"/>
    </source>
</evidence>
<evidence type="ECO:0000313" key="3">
    <source>
        <dbReference type="Proteomes" id="UP000018159"/>
    </source>
</evidence>
<dbReference type="OrthoDB" id="11241at2157"/>
<dbReference type="STRING" id="1407055.NITUZ_140275"/>
<protein>
    <recommendedName>
        <fullName evidence="4">PEFG-CTERM sorting domain-containing protein</fullName>
    </recommendedName>
</protein>
<reference evidence="2 3" key="1">
    <citation type="journal article" date="2013" name="PLoS ONE">
        <title>Enrichment and Genome Sequence of the Group I.1a Ammonia-Oxidizing Archaeon ?Ca. Nitrosotenuis uzonensis? Representing a Clade Globally.</title>
        <authorList>
            <person name="Lebedeva E.V."/>
            <person name="Hatzenpichler R."/>
            <person name="Pelletier E."/>
            <person name="Schuster N."/>
            <person name="Hauzmayer S."/>
            <person name="Bulaev A."/>
            <person name="Grigor'eva N.V."/>
            <person name="Galushko A."/>
            <person name="Schmid M."/>
            <person name="Palatinszky M."/>
            <person name="Le Paslier D."/>
            <person name="Daims H."/>
            <person name="Wagner M."/>
        </authorList>
    </citation>
    <scope>NUCLEOTIDE SEQUENCE [LARGE SCALE GENOMIC DNA]</scope>
    <source>
        <strain evidence="2 3">N4</strain>
    </source>
</reference>
<evidence type="ECO:0000313" key="2">
    <source>
        <dbReference type="EMBL" id="CDI05200.1"/>
    </source>
</evidence>
<accession>V6ARP6</accession>
<comment type="caution">
    <text evidence="2">The sequence shown here is derived from an EMBL/GenBank/DDBJ whole genome shotgun (WGS) entry which is preliminary data.</text>
</comment>
<keyword evidence="1" id="KW-0472">Membrane</keyword>
<dbReference type="Proteomes" id="UP000018159">
    <property type="component" value="Unassembled WGS sequence"/>
</dbReference>
<name>V6ARP6_9ARCH</name>
<dbReference type="InterPro" id="IPR013783">
    <property type="entry name" value="Ig-like_fold"/>
</dbReference>
<dbReference type="AlphaFoldDB" id="V6ARP6"/>
<dbReference type="InterPro" id="IPR027560">
    <property type="entry name" value="PEFG-CTERM"/>
</dbReference>
<dbReference type="RefSeq" id="WP_048194666.1">
    <property type="nucleotide sequence ID" value="NZ_CBTY010000006.1"/>
</dbReference>
<dbReference type="EMBL" id="CBTY010000006">
    <property type="protein sequence ID" value="CDI05200.1"/>
    <property type="molecule type" value="Genomic_DNA"/>
</dbReference>
<keyword evidence="1" id="KW-1133">Transmembrane helix</keyword>
<proteinExistence type="predicted"/>
<dbReference type="Gene3D" id="2.60.40.10">
    <property type="entry name" value="Immunoglobulins"/>
    <property type="match status" value="1"/>
</dbReference>
<organism evidence="2 3">
    <name type="scientific">Candidatus Nitrosotenuis uzonensis</name>
    <dbReference type="NCBI Taxonomy" id="1407055"/>
    <lineage>
        <taxon>Archaea</taxon>
        <taxon>Nitrososphaerota</taxon>
        <taxon>Candidatus Nitrosotenuis</taxon>
    </lineage>
</organism>
<dbReference type="NCBIfam" id="TIGR04296">
    <property type="entry name" value="PEFG-CTERM"/>
    <property type="match status" value="1"/>
</dbReference>
<evidence type="ECO:0000256" key="1">
    <source>
        <dbReference type="SAM" id="Phobius"/>
    </source>
</evidence>
<keyword evidence="1" id="KW-0812">Transmembrane</keyword>